<comment type="caution">
    <text evidence="7">The sequence shown here is derived from an EMBL/GenBank/DDBJ whole genome shotgun (WGS) entry which is preliminary data.</text>
</comment>
<comment type="similarity">
    <text evidence="5">Belongs to the MATALPHA1 family.</text>
</comment>
<evidence type="ECO:0000256" key="2">
    <source>
        <dbReference type="ARBA" id="ARBA00023125"/>
    </source>
</evidence>
<dbReference type="GO" id="GO:0005634">
    <property type="term" value="C:nucleus"/>
    <property type="evidence" value="ECO:0007669"/>
    <property type="project" value="UniProtKB-SubCell"/>
</dbReference>
<dbReference type="GO" id="GO:0045895">
    <property type="term" value="P:positive regulation of mating-type specific transcription, DNA-templated"/>
    <property type="evidence" value="ECO:0007669"/>
    <property type="project" value="InterPro"/>
</dbReference>
<dbReference type="EMBL" id="MVGC01000131">
    <property type="protein sequence ID" value="RJE23199.1"/>
    <property type="molecule type" value="Genomic_DNA"/>
</dbReference>
<dbReference type="OrthoDB" id="5398665at2759"/>
<keyword evidence="3 5" id="KW-0804">Transcription</keyword>
<keyword evidence="2 5" id="KW-0238">DNA-binding</keyword>
<evidence type="ECO:0000256" key="5">
    <source>
        <dbReference type="RuleBase" id="RU003516"/>
    </source>
</evidence>
<evidence type="ECO:0000313" key="7">
    <source>
        <dbReference type="EMBL" id="RJE23199.1"/>
    </source>
</evidence>
<keyword evidence="1 5" id="KW-0805">Transcription regulation</keyword>
<evidence type="ECO:0000256" key="1">
    <source>
        <dbReference type="ARBA" id="ARBA00023015"/>
    </source>
</evidence>
<feature type="domain" description="Alpha box" evidence="6">
    <location>
        <begin position="81"/>
        <end position="136"/>
    </location>
</feature>
<evidence type="ECO:0000256" key="3">
    <source>
        <dbReference type="ARBA" id="ARBA00023163"/>
    </source>
</evidence>
<evidence type="ECO:0000313" key="8">
    <source>
        <dbReference type="Proteomes" id="UP000266188"/>
    </source>
</evidence>
<dbReference type="Pfam" id="PF04769">
    <property type="entry name" value="MATalpha_HMGbox"/>
    <property type="match status" value="1"/>
</dbReference>
<evidence type="ECO:0000256" key="4">
    <source>
        <dbReference type="ARBA" id="ARBA00023242"/>
    </source>
</evidence>
<gene>
    <name evidence="7" type="ORF">PHISCL_04452</name>
</gene>
<dbReference type="Proteomes" id="UP000266188">
    <property type="component" value="Unassembled WGS sequence"/>
</dbReference>
<dbReference type="PROSITE" id="PS51325">
    <property type="entry name" value="ALPHA_BOX"/>
    <property type="match status" value="1"/>
</dbReference>
<dbReference type="STRING" id="2070753.A0A3A2ZIX7"/>
<proteinExistence type="inferred from homology"/>
<dbReference type="InterPro" id="IPR006856">
    <property type="entry name" value="MATalpha_HMGbox"/>
</dbReference>
<protein>
    <submittedName>
        <fullName evidence="7">Mating type protein</fullName>
    </submittedName>
</protein>
<keyword evidence="8" id="KW-1185">Reference proteome</keyword>
<dbReference type="GO" id="GO:0008301">
    <property type="term" value="F:DNA binding, bending"/>
    <property type="evidence" value="ECO:0007669"/>
    <property type="project" value="InterPro"/>
</dbReference>
<name>A0A3A2ZIX7_9EURO</name>
<organism evidence="7 8">
    <name type="scientific">Aspergillus sclerotialis</name>
    <dbReference type="NCBI Taxonomy" id="2070753"/>
    <lineage>
        <taxon>Eukaryota</taxon>
        <taxon>Fungi</taxon>
        <taxon>Dikarya</taxon>
        <taxon>Ascomycota</taxon>
        <taxon>Pezizomycotina</taxon>
        <taxon>Eurotiomycetes</taxon>
        <taxon>Eurotiomycetidae</taxon>
        <taxon>Eurotiales</taxon>
        <taxon>Aspergillaceae</taxon>
        <taxon>Aspergillus</taxon>
        <taxon>Aspergillus subgen. Polypaecilum</taxon>
    </lineage>
</organism>
<comment type="subcellular location">
    <subcellularLocation>
        <location evidence="5">Nucleus</location>
    </subcellularLocation>
</comment>
<evidence type="ECO:0000259" key="6">
    <source>
        <dbReference type="PROSITE" id="PS51325"/>
    </source>
</evidence>
<keyword evidence="4 5" id="KW-0539">Nucleus</keyword>
<reference evidence="8" key="1">
    <citation type="submission" date="2017-02" db="EMBL/GenBank/DDBJ databases">
        <authorList>
            <person name="Tafer H."/>
            <person name="Lopandic K."/>
        </authorList>
    </citation>
    <scope>NUCLEOTIDE SEQUENCE [LARGE SCALE GENOMIC DNA]</scope>
    <source>
        <strain evidence="8">CBS 366.77</strain>
    </source>
</reference>
<sequence length="363" mass="40123">MATAMAELQDIFNAFLLSMTPEQLTGIIGRLQNQRNIAANDIQPQTENAAASALATSVGPVVPANPVPCTPVLRGRRARGAKRRPLNSFIAFRSFYSILFPELTQKARSGILKFLWQNDPFKAKWAILAKAYSIIRDDHDGEVTLEQFLSLNANFIRILEPNRYLEAMGWELNVNDQQQYTMAKVKIVTTADAEIATNYSVDDVVKHCYDAGLVVEAQRTRHEHTNDNGPVMAFAAQPNLVVNQNDNLDIDGANNIVHGNFNTNSSVENPVMRHEHLAPLPDPGDLNIMMNDTQAASRPPTFPVHDGSILQGFHDLGFNNAQSPETDNSGTDLDDTYVDPIEAQYAGGAFSAAEFDQFLNYFS</sequence>
<accession>A0A3A2ZIX7</accession>
<dbReference type="AlphaFoldDB" id="A0A3A2ZIX7"/>